<accession>A0A0A2EMR6</accession>
<evidence type="ECO:0000259" key="2">
    <source>
        <dbReference type="Pfam" id="PF20647"/>
    </source>
</evidence>
<dbReference type="InterPro" id="IPR049214">
    <property type="entry name" value="DUF6808"/>
</dbReference>
<dbReference type="Pfam" id="PF20647">
    <property type="entry name" value="DUF6808"/>
    <property type="match status" value="1"/>
</dbReference>
<sequence>MKKNVILGSIVLVLLLSQIGTFIWNRTLRDKLHIAEQNVTVALDSIRTLKDTNGKLYAEKKSYITTVKELKDLNKEMHENIQSLERKMRRLLISGANIGIKTRDTIIQKNIINYTLDSLVNIRFSDQVIDANSFVRIQKDSVYLDRFAYQLDIPIEVYFTKDHKVIARSKNDNITFTKLDSFVDPQVTKYRKPRRWGVGIQAGVGATSIYNFSDNKLSTGVGPYVGIGISYQFLQW</sequence>
<dbReference type="RefSeq" id="WP_036852568.1">
    <property type="nucleotide sequence ID" value="NZ_JQJD01000056.1"/>
</dbReference>
<name>A0A0A2EMR6_PORCN</name>
<comment type="caution">
    <text evidence="3">The sequence shown here is derived from an EMBL/GenBank/DDBJ whole genome shotgun (WGS) entry which is preliminary data.</text>
</comment>
<feature type="coiled-coil region" evidence="1">
    <location>
        <begin position="67"/>
        <end position="94"/>
    </location>
</feature>
<dbReference type="AlphaFoldDB" id="A0A0A2EMR6"/>
<keyword evidence="4" id="KW-1185">Reference proteome</keyword>
<reference evidence="3 4" key="1">
    <citation type="submission" date="2014-08" db="EMBL/GenBank/DDBJ databases">
        <title>Porphyromonas cangingivalis strain:COT-109_OH1386 Genome sequencing.</title>
        <authorList>
            <person name="Wallis C."/>
            <person name="Deusch O."/>
            <person name="O'Flynn C."/>
            <person name="Davis I."/>
            <person name="Jospin G."/>
            <person name="Darling A.E."/>
            <person name="Coil D.A."/>
            <person name="Alexiev A."/>
            <person name="Horsfall A."/>
            <person name="Kirkwood N."/>
            <person name="Harris S."/>
            <person name="Eisen J.A."/>
        </authorList>
    </citation>
    <scope>NUCLEOTIDE SEQUENCE [LARGE SCALE GENOMIC DNA]</scope>
    <source>
        <strain evidence="4">COT-109 OH1386</strain>
    </source>
</reference>
<dbReference type="OrthoDB" id="1013741at2"/>
<organism evidence="3 4">
    <name type="scientific">Porphyromonas cangingivalis</name>
    <dbReference type="NCBI Taxonomy" id="36874"/>
    <lineage>
        <taxon>Bacteria</taxon>
        <taxon>Pseudomonadati</taxon>
        <taxon>Bacteroidota</taxon>
        <taxon>Bacteroidia</taxon>
        <taxon>Bacteroidales</taxon>
        <taxon>Porphyromonadaceae</taxon>
        <taxon>Porphyromonas</taxon>
    </lineage>
</organism>
<evidence type="ECO:0000313" key="3">
    <source>
        <dbReference type="EMBL" id="KGN78952.1"/>
    </source>
</evidence>
<gene>
    <name evidence="3" type="ORF">HQ35_08775</name>
</gene>
<proteinExistence type="predicted"/>
<evidence type="ECO:0000256" key="1">
    <source>
        <dbReference type="SAM" id="Coils"/>
    </source>
</evidence>
<keyword evidence="1" id="KW-0175">Coiled coil</keyword>
<dbReference type="Proteomes" id="UP000030125">
    <property type="component" value="Unassembled WGS sequence"/>
</dbReference>
<dbReference type="EMBL" id="JQJD01000056">
    <property type="protein sequence ID" value="KGN78952.1"/>
    <property type="molecule type" value="Genomic_DNA"/>
</dbReference>
<evidence type="ECO:0000313" key="4">
    <source>
        <dbReference type="Proteomes" id="UP000030125"/>
    </source>
</evidence>
<feature type="domain" description="DUF6808" evidence="2">
    <location>
        <begin position="186"/>
        <end position="232"/>
    </location>
</feature>
<protein>
    <recommendedName>
        <fullName evidence="2">DUF6808 domain-containing protein</fullName>
    </recommendedName>
</protein>